<dbReference type="OrthoDB" id="156368at2157"/>
<sequence>MAQITTAPTATIADRRDLAETLGVDATGDGDGELTWGRLAGAIEPTTEPAFASRGEAIRAALDGKLDPELIERERERLVKAIDRLPAVRDVGIPDGTDGPYTEIAEPGWRLYDHLLEVGFFESVEEHALRFEPEYITATTRELVRTESLGAALGEAGFDEDEKIALLTAVANNDERLSRWVPSNQIPEGVEYDTSNVPPLHQRAMGGALLWIDGLDRHLWQNEPLVTDAILDDAVRHVKGMLGGLCVTATAVHDLATDGEFTDEGLMAAFTAGAAIQIVEQEDVLHDVFYITDEMRAPSELRDETR</sequence>
<dbReference type="Proteomes" id="UP000006794">
    <property type="component" value="Chromosome"/>
</dbReference>
<dbReference type="EMBL" id="CP002839">
    <property type="protein sequence ID" value="AEH35487.1"/>
    <property type="molecule type" value="Genomic_DNA"/>
</dbReference>
<dbReference type="RefSeq" id="WP_013878387.1">
    <property type="nucleotide sequence ID" value="NC_015666.1"/>
</dbReference>
<dbReference type="HOGENOM" id="CLU_907954_0_0_2"/>
<dbReference type="eggNOG" id="arCOG10310">
    <property type="taxonomic scope" value="Archaea"/>
</dbReference>
<name>F8D7N9_HALXS</name>
<evidence type="ECO:0000313" key="1">
    <source>
        <dbReference type="EMBL" id="AEH35487.1"/>
    </source>
</evidence>
<proteinExistence type="predicted"/>
<accession>F8D7N9</accession>
<dbReference type="STRING" id="797210.Halxa_0848"/>
<gene>
    <name evidence="1" type="ordered locus">Halxa_0848</name>
</gene>
<reference evidence="1 2" key="1">
    <citation type="journal article" date="2012" name="Stand. Genomic Sci.">
        <title>Complete genome sequence of Halopiger xanaduensis type strain (SH-6(T)).</title>
        <authorList>
            <person name="Anderson I."/>
            <person name="Tindall B.J."/>
            <person name="Rohde M."/>
            <person name="Lucas S."/>
            <person name="Han J."/>
            <person name="Lapidus A."/>
            <person name="Cheng J.F."/>
            <person name="Goodwin L."/>
            <person name="Pitluck S."/>
            <person name="Peters L."/>
            <person name="Pati A."/>
            <person name="Mikhailova N."/>
            <person name="Pagani I."/>
            <person name="Teshima H."/>
            <person name="Han C."/>
            <person name="Tapia R."/>
            <person name="Land M."/>
            <person name="Woyke T."/>
            <person name="Klenk H.P."/>
            <person name="Kyrpides N."/>
            <person name="Ivanova N."/>
        </authorList>
    </citation>
    <scope>NUCLEOTIDE SEQUENCE [LARGE SCALE GENOMIC DNA]</scope>
    <source>
        <strain evidence="2">DSM 18323 / JCM 14033 / SH-6</strain>
    </source>
</reference>
<dbReference type="KEGG" id="hxa:Halxa_0848"/>
<organism evidence="1 2">
    <name type="scientific">Halopiger xanaduensis (strain DSM 18323 / JCM 14033 / SH-6)</name>
    <dbReference type="NCBI Taxonomy" id="797210"/>
    <lineage>
        <taxon>Archaea</taxon>
        <taxon>Methanobacteriati</taxon>
        <taxon>Methanobacteriota</taxon>
        <taxon>Stenosarchaea group</taxon>
        <taxon>Halobacteria</taxon>
        <taxon>Halobacteriales</taxon>
        <taxon>Natrialbaceae</taxon>
        <taxon>Halopiger</taxon>
    </lineage>
</organism>
<dbReference type="GeneID" id="10795824"/>
<evidence type="ECO:0000313" key="2">
    <source>
        <dbReference type="Proteomes" id="UP000006794"/>
    </source>
</evidence>
<keyword evidence="2" id="KW-1185">Reference proteome</keyword>
<protein>
    <submittedName>
        <fullName evidence="1">Uncharacterized protein</fullName>
    </submittedName>
</protein>
<dbReference type="AlphaFoldDB" id="F8D7N9"/>